<name>A0A6I4XMU7_ENTGA</name>
<dbReference type="RefSeq" id="WP_142960387.1">
    <property type="nucleotide sequence ID" value="NZ_JBPFNJ010000009.1"/>
</dbReference>
<dbReference type="GO" id="GO:0005829">
    <property type="term" value="C:cytosol"/>
    <property type="evidence" value="ECO:0007669"/>
    <property type="project" value="TreeGrafter"/>
</dbReference>
<dbReference type="EMBL" id="WVTI01000016">
    <property type="protein sequence ID" value="MXS27209.1"/>
    <property type="molecule type" value="Genomic_DNA"/>
</dbReference>
<dbReference type="Gene3D" id="1.10.260.40">
    <property type="entry name" value="lambda repressor-like DNA-binding domains"/>
    <property type="match status" value="1"/>
</dbReference>
<evidence type="ECO:0000256" key="1">
    <source>
        <dbReference type="ARBA" id="ARBA00023125"/>
    </source>
</evidence>
<dbReference type="SUPFAM" id="SSF47413">
    <property type="entry name" value="lambda repressor-like DNA-binding domains"/>
    <property type="match status" value="1"/>
</dbReference>
<feature type="domain" description="HTH cro/C1-type" evidence="2">
    <location>
        <begin position="19"/>
        <end position="74"/>
    </location>
</feature>
<gene>
    <name evidence="3" type="ORF">GTI89_14200</name>
</gene>
<dbReference type="InterPro" id="IPR010982">
    <property type="entry name" value="Lambda_DNA-bd_dom_sf"/>
</dbReference>
<dbReference type="InterPro" id="IPR050807">
    <property type="entry name" value="TransReg_Diox_bact_type"/>
</dbReference>
<evidence type="ECO:0000259" key="2">
    <source>
        <dbReference type="PROSITE" id="PS50943"/>
    </source>
</evidence>
<dbReference type="SMART" id="SM00530">
    <property type="entry name" value="HTH_XRE"/>
    <property type="match status" value="1"/>
</dbReference>
<dbReference type="AlphaFoldDB" id="A0A6I4XMU7"/>
<dbReference type="GO" id="GO:0003677">
    <property type="term" value="F:DNA binding"/>
    <property type="evidence" value="ECO:0007669"/>
    <property type="project" value="UniProtKB-KW"/>
</dbReference>
<comment type="caution">
    <text evidence="3">The sequence shown here is derived from an EMBL/GenBank/DDBJ whole genome shotgun (WGS) entry which is preliminary data.</text>
</comment>
<dbReference type="PROSITE" id="PS50943">
    <property type="entry name" value="HTH_CROC1"/>
    <property type="match status" value="1"/>
</dbReference>
<dbReference type="CDD" id="cd00093">
    <property type="entry name" value="HTH_XRE"/>
    <property type="match status" value="1"/>
</dbReference>
<dbReference type="PANTHER" id="PTHR46797:SF1">
    <property type="entry name" value="METHYLPHOSPHONATE SYNTHASE"/>
    <property type="match status" value="1"/>
</dbReference>
<dbReference type="InterPro" id="IPR001387">
    <property type="entry name" value="Cro/C1-type_HTH"/>
</dbReference>
<dbReference type="Pfam" id="PF01381">
    <property type="entry name" value="HTH_3"/>
    <property type="match status" value="1"/>
</dbReference>
<evidence type="ECO:0000313" key="4">
    <source>
        <dbReference type="Proteomes" id="UP000439965"/>
    </source>
</evidence>
<reference evidence="3 4" key="1">
    <citation type="submission" date="2019-04" db="EMBL/GenBank/DDBJ databases">
        <title>Step-wise assembly of the neonatal virome modulated by breast feeding.</title>
        <authorList>
            <person name="Liang G."/>
            <person name="Bushman F."/>
        </authorList>
    </citation>
    <scope>NUCLEOTIDE SEQUENCE [LARGE SCALE GENOMIC DNA]</scope>
    <source>
        <strain evidence="3 4">E3404</strain>
    </source>
</reference>
<accession>A0A6I4XMU7</accession>
<dbReference type="GeneID" id="91576769"/>
<protein>
    <submittedName>
        <fullName evidence="3">Helix-turn-helix domain-containing protein</fullName>
    </submittedName>
</protein>
<sequence>MQLSEDQYDQIIQNIAKKLKQARKERKLTVLELSSRSGVADNHISFIENGKRTKVSLKVYLKICAGLNISPKELLEDIDQFPPFDD</sequence>
<evidence type="ECO:0000313" key="3">
    <source>
        <dbReference type="EMBL" id="MXS27209.1"/>
    </source>
</evidence>
<dbReference type="GO" id="GO:0003700">
    <property type="term" value="F:DNA-binding transcription factor activity"/>
    <property type="evidence" value="ECO:0007669"/>
    <property type="project" value="TreeGrafter"/>
</dbReference>
<keyword evidence="1" id="KW-0238">DNA-binding</keyword>
<organism evidence="3 4">
    <name type="scientific">Enterococcus gallinarum</name>
    <dbReference type="NCBI Taxonomy" id="1353"/>
    <lineage>
        <taxon>Bacteria</taxon>
        <taxon>Bacillati</taxon>
        <taxon>Bacillota</taxon>
        <taxon>Bacilli</taxon>
        <taxon>Lactobacillales</taxon>
        <taxon>Enterococcaceae</taxon>
        <taxon>Enterococcus</taxon>
    </lineage>
</organism>
<dbReference type="PANTHER" id="PTHR46797">
    <property type="entry name" value="HTH-TYPE TRANSCRIPTIONAL REGULATOR"/>
    <property type="match status" value="1"/>
</dbReference>
<dbReference type="Proteomes" id="UP000439965">
    <property type="component" value="Unassembled WGS sequence"/>
</dbReference>
<proteinExistence type="predicted"/>